<reference evidence="2" key="1">
    <citation type="submission" date="2021-06" db="EMBL/GenBank/DDBJ databases">
        <authorList>
            <person name="Hodson N. C."/>
            <person name="Mongue J. A."/>
            <person name="Jaron S. K."/>
        </authorList>
    </citation>
    <scope>NUCLEOTIDE SEQUENCE</scope>
</reference>
<accession>A0A8J2KCP5</accession>
<keyword evidence="3" id="KW-1185">Reference proteome</keyword>
<dbReference type="PANTHER" id="PTHR34180">
    <property type="entry name" value="PEPTIDASE C45"/>
    <property type="match status" value="1"/>
</dbReference>
<proteinExistence type="predicted"/>
<dbReference type="InterPro" id="IPR047794">
    <property type="entry name" value="C45_proenzyme-like"/>
</dbReference>
<dbReference type="InterPro" id="IPR005079">
    <property type="entry name" value="Peptidase_C45_hydrolase"/>
</dbReference>
<dbReference type="NCBIfam" id="NF040521">
    <property type="entry name" value="C45_proenzyme"/>
    <property type="match status" value="1"/>
</dbReference>
<organism evidence="2 3">
    <name type="scientific">Allacma fusca</name>
    <dbReference type="NCBI Taxonomy" id="39272"/>
    <lineage>
        <taxon>Eukaryota</taxon>
        <taxon>Metazoa</taxon>
        <taxon>Ecdysozoa</taxon>
        <taxon>Arthropoda</taxon>
        <taxon>Hexapoda</taxon>
        <taxon>Collembola</taxon>
        <taxon>Symphypleona</taxon>
        <taxon>Sminthuridae</taxon>
        <taxon>Allacma</taxon>
    </lineage>
</organism>
<dbReference type="InterPro" id="IPR047801">
    <property type="entry name" value="Peptidase_C45"/>
</dbReference>
<dbReference type="EMBL" id="CAJVCH010111644">
    <property type="protein sequence ID" value="CAG7724600.1"/>
    <property type="molecule type" value="Genomic_DNA"/>
</dbReference>
<gene>
    <name evidence="2" type="ORF">AFUS01_LOCUS13610</name>
</gene>
<evidence type="ECO:0000313" key="3">
    <source>
        <dbReference type="Proteomes" id="UP000708208"/>
    </source>
</evidence>
<protein>
    <recommendedName>
        <fullName evidence="1">Peptidase C45 hydrolase domain-containing protein</fullName>
    </recommendedName>
</protein>
<dbReference type="Proteomes" id="UP000708208">
    <property type="component" value="Unassembled WGS sequence"/>
</dbReference>
<sequence length="431" mass="48840">MNVYILAATSGQQQYHHNPNNRTLDGLSLNIPHFTCKKFRLGSFRQKKMANKVDEKKQLDQIPILHVRGTHYVCGYTIGRQFRNIIDDLLSKWDYLNNALIPIYMSSEGRQVYDKSFSLCMQKFPQYIEELQGISDGAKVPFFKLFLLHIDTLIAPHKEDDNFCKKRADTGCTTVMSNNDDVVLGHTEDALPEFLNNVYIISAEIVDDNGTKLEKFTTLTYAGHLPGYTMGYNEHGLVYSINSIFPEITYKDRTPKMFLTRALLGASNLVQALDILRDSGTGTADGFSLNITFAKQEGSPVMHNVEVGPARDGKPESELSVLTLTHGDFHVHCNKYLRLQIPEASGIAIDSSNHRHKSIGRHLRPNTIERIKEVLSDQADAEYPVFRCGTKRPDYIKTVAVGIFDILNRKWSIYMEPPHKATPVTELHMDM</sequence>
<dbReference type="OrthoDB" id="189997at2759"/>
<name>A0A8J2KCP5_9HEXA</name>
<dbReference type="Pfam" id="PF03417">
    <property type="entry name" value="AAT"/>
    <property type="match status" value="1"/>
</dbReference>
<evidence type="ECO:0000259" key="1">
    <source>
        <dbReference type="Pfam" id="PF03417"/>
    </source>
</evidence>
<evidence type="ECO:0000313" key="2">
    <source>
        <dbReference type="EMBL" id="CAG7724600.1"/>
    </source>
</evidence>
<comment type="caution">
    <text evidence="2">The sequence shown here is derived from an EMBL/GenBank/DDBJ whole genome shotgun (WGS) entry which is preliminary data.</text>
</comment>
<dbReference type="AlphaFoldDB" id="A0A8J2KCP5"/>
<feature type="domain" description="Peptidase C45 hydrolase" evidence="1">
    <location>
        <begin position="178"/>
        <end position="418"/>
    </location>
</feature>
<dbReference type="PANTHER" id="PTHR34180:SF1">
    <property type="entry name" value="BETA-ALANYL-DOPAMINE_CARCININE HYDROLASE"/>
    <property type="match status" value="1"/>
</dbReference>